<name>A0A2S9I8W1_9GAMM</name>
<comment type="caution">
    <text evidence="6">The sequence shown here is derived from an EMBL/GenBank/DDBJ whole genome shotgun (WGS) entry which is preliminary data.</text>
</comment>
<keyword evidence="5" id="KW-0472">Membrane</keyword>
<dbReference type="EMBL" id="PDET01000012">
    <property type="protein sequence ID" value="PRD14242.1"/>
    <property type="molecule type" value="Genomic_DNA"/>
</dbReference>
<dbReference type="InterPro" id="IPR012902">
    <property type="entry name" value="N_methyl_site"/>
</dbReference>
<dbReference type="PROSITE" id="PS00409">
    <property type="entry name" value="PROKAR_NTER_METHYL"/>
    <property type="match status" value="1"/>
</dbReference>
<dbReference type="InterPro" id="IPR051621">
    <property type="entry name" value="T2SS_protein_J"/>
</dbReference>
<evidence type="ECO:0000256" key="3">
    <source>
        <dbReference type="ARBA" id="ARBA00022692"/>
    </source>
</evidence>
<protein>
    <submittedName>
        <fullName evidence="6">Prepilin-type cleavage/methylation domain-containing protein</fullName>
    </submittedName>
</protein>
<evidence type="ECO:0000313" key="7">
    <source>
        <dbReference type="Proteomes" id="UP000239181"/>
    </source>
</evidence>
<dbReference type="PANTHER" id="PTHR39583:SF3">
    <property type="entry name" value="PREPILIN PEPTIDASE-DEPENDENT PROTEIN B"/>
    <property type="match status" value="1"/>
</dbReference>
<dbReference type="NCBIfam" id="TIGR02532">
    <property type="entry name" value="IV_pilin_GFxxxE"/>
    <property type="match status" value="1"/>
</dbReference>
<keyword evidence="3" id="KW-0812">Transmembrane</keyword>
<reference evidence="6 7" key="1">
    <citation type="submission" date="2017-10" db="EMBL/GenBank/DDBJ databases">
        <title>Draft genome of two endophytic bacteria isolated from 'guarana' Paullinia cupana (Mart.) Ducke.</title>
        <authorList>
            <person name="Siqueira K.A."/>
            <person name="Liotti R.G."/>
            <person name="Mendes T.A."/>
            <person name="Soares M.A."/>
        </authorList>
    </citation>
    <scope>NUCLEOTIDE SEQUENCE [LARGE SCALE GENOMIC DNA]</scope>
    <source>
        <strain evidence="6 7">342</strain>
    </source>
</reference>
<dbReference type="RefSeq" id="WP_105593901.1">
    <property type="nucleotide sequence ID" value="NZ_PDET01000012.1"/>
</dbReference>
<organism evidence="6 7">
    <name type="scientific">Pantoea coffeiphila</name>
    <dbReference type="NCBI Taxonomy" id="1465635"/>
    <lineage>
        <taxon>Bacteria</taxon>
        <taxon>Pseudomonadati</taxon>
        <taxon>Pseudomonadota</taxon>
        <taxon>Gammaproteobacteria</taxon>
        <taxon>Enterobacterales</taxon>
        <taxon>Erwiniaceae</taxon>
        <taxon>Pantoea</taxon>
    </lineage>
</organism>
<keyword evidence="4" id="KW-1133">Transmembrane helix</keyword>
<evidence type="ECO:0000256" key="1">
    <source>
        <dbReference type="ARBA" id="ARBA00004167"/>
    </source>
</evidence>
<evidence type="ECO:0000313" key="6">
    <source>
        <dbReference type="EMBL" id="PRD14242.1"/>
    </source>
</evidence>
<dbReference type="AlphaFoldDB" id="A0A2S9I8W1"/>
<dbReference type="PIRSF" id="PIRSF004525">
    <property type="entry name" value="Pilin_peptidase-dep_B_prd"/>
    <property type="match status" value="1"/>
</dbReference>
<keyword evidence="7" id="KW-1185">Reference proteome</keyword>
<dbReference type="GO" id="GO:0016020">
    <property type="term" value="C:membrane"/>
    <property type="evidence" value="ECO:0007669"/>
    <property type="project" value="UniProtKB-SubCell"/>
</dbReference>
<dbReference type="GO" id="GO:0015628">
    <property type="term" value="P:protein secretion by the type II secretion system"/>
    <property type="evidence" value="ECO:0007669"/>
    <property type="project" value="TreeGrafter"/>
</dbReference>
<dbReference type="Pfam" id="PF07963">
    <property type="entry name" value="N_methyl"/>
    <property type="match status" value="1"/>
</dbReference>
<keyword evidence="2" id="KW-0488">Methylation</keyword>
<dbReference type="Proteomes" id="UP000239181">
    <property type="component" value="Unassembled WGS sequence"/>
</dbReference>
<proteinExistence type="predicted"/>
<evidence type="ECO:0000256" key="2">
    <source>
        <dbReference type="ARBA" id="ARBA00022481"/>
    </source>
</evidence>
<comment type="subcellular location">
    <subcellularLocation>
        <location evidence="1">Membrane</location>
        <topology evidence="1">Single-pass membrane protein</topology>
    </subcellularLocation>
</comment>
<dbReference type="InterPro" id="IPR016419">
    <property type="entry name" value="Prepilin_Pept-dep_B_prd"/>
</dbReference>
<evidence type="ECO:0000256" key="5">
    <source>
        <dbReference type="ARBA" id="ARBA00023136"/>
    </source>
</evidence>
<sequence length="182" mass="20695">MSMNTGGFTLLETLLAMAIGSVIMLGAARTLPLLQQHNLRLQIQVQLNEELQQIMQTLEKAARRAGYCHGRCSGAAMQIQNAGRCLLVRWDENSNGQWESTGREDSDYYGFRLRSKNLEMQRGVDRCEGGGWEKLNDPRVIAIEEFRVVRNRQQVRVMLKGSSSVWPALVQHIEHWLVAENL</sequence>
<dbReference type="NCBIfam" id="NF007848">
    <property type="entry name" value="PRK10557.1"/>
    <property type="match status" value="1"/>
</dbReference>
<dbReference type="OrthoDB" id="7059546at2"/>
<evidence type="ECO:0000256" key="4">
    <source>
        <dbReference type="ARBA" id="ARBA00022989"/>
    </source>
</evidence>
<gene>
    <name evidence="6" type="ORF">CQW29_16845</name>
</gene>
<accession>A0A2S9I8W1</accession>
<dbReference type="PANTHER" id="PTHR39583">
    <property type="entry name" value="TYPE II SECRETION SYSTEM PROTEIN J-RELATED"/>
    <property type="match status" value="1"/>
</dbReference>